<dbReference type="EMBL" id="GL377667">
    <property type="protein sequence ID" value="EFJ09028.1"/>
    <property type="molecule type" value="Genomic_DNA"/>
</dbReference>
<dbReference type="GO" id="GO:0008097">
    <property type="term" value="F:5S rRNA binding"/>
    <property type="evidence" value="ECO:0000318"/>
    <property type="project" value="GO_Central"/>
</dbReference>
<comment type="similarity">
    <text evidence="1">Belongs to the universal ribosomal protein uL18 family.</text>
</comment>
<gene>
    <name evidence="4" type="ORF">SELMODRAFT_49732</name>
</gene>
<keyword evidence="5" id="KW-1185">Reference proteome</keyword>
<accession>D8T330</accession>
<proteinExistence type="inferred from homology"/>
<dbReference type="GO" id="GO:0006412">
    <property type="term" value="P:translation"/>
    <property type="evidence" value="ECO:0007669"/>
    <property type="project" value="InterPro"/>
</dbReference>
<dbReference type="GO" id="GO:1990904">
    <property type="term" value="C:ribonucleoprotein complex"/>
    <property type="evidence" value="ECO:0007669"/>
    <property type="project" value="UniProtKB-KW"/>
</dbReference>
<dbReference type="Pfam" id="PF00861">
    <property type="entry name" value="Ribosomal_L18p"/>
    <property type="match status" value="1"/>
</dbReference>
<evidence type="ECO:0000313" key="5">
    <source>
        <dbReference type="Proteomes" id="UP000001514"/>
    </source>
</evidence>
<dbReference type="KEGG" id="smo:SELMODRAFT_49732"/>
<dbReference type="eggNOG" id="KOG1870">
    <property type="taxonomic scope" value="Eukaryota"/>
</dbReference>
<organism evidence="5">
    <name type="scientific">Selaginella moellendorffii</name>
    <name type="common">Spikemoss</name>
    <dbReference type="NCBI Taxonomy" id="88036"/>
    <lineage>
        <taxon>Eukaryota</taxon>
        <taxon>Viridiplantae</taxon>
        <taxon>Streptophyta</taxon>
        <taxon>Embryophyta</taxon>
        <taxon>Tracheophyta</taxon>
        <taxon>Lycopodiopsida</taxon>
        <taxon>Selaginellales</taxon>
        <taxon>Selaginellaceae</taxon>
        <taxon>Selaginella</taxon>
    </lineage>
</organism>
<dbReference type="PANTHER" id="PTHR12899:SF6">
    <property type="entry name" value="OS01G0256600 PROTEIN"/>
    <property type="match status" value="1"/>
</dbReference>
<dbReference type="GO" id="GO:0003735">
    <property type="term" value="F:structural constituent of ribosome"/>
    <property type="evidence" value="ECO:0007669"/>
    <property type="project" value="InterPro"/>
</dbReference>
<feature type="non-terminal residue" evidence="4">
    <location>
        <position position="1"/>
    </location>
</feature>
<evidence type="ECO:0000256" key="3">
    <source>
        <dbReference type="ARBA" id="ARBA00023274"/>
    </source>
</evidence>
<name>D8T330_SELML</name>
<dbReference type="PANTHER" id="PTHR12899">
    <property type="entry name" value="39S RIBOSOMAL PROTEIN L18, MITOCHONDRIAL"/>
    <property type="match status" value="1"/>
</dbReference>
<dbReference type="HOGENOM" id="CLU_098841_2_2_1"/>
<dbReference type="FunCoup" id="D8T330">
    <property type="interactions" value="1602"/>
</dbReference>
<dbReference type="SUPFAM" id="SSF53137">
    <property type="entry name" value="Translational machinery components"/>
    <property type="match status" value="1"/>
</dbReference>
<dbReference type="InParanoid" id="D8T330"/>
<dbReference type="OMA" id="AHVIHRI"/>
<dbReference type="Gene3D" id="3.30.420.100">
    <property type="match status" value="1"/>
</dbReference>
<evidence type="ECO:0000256" key="2">
    <source>
        <dbReference type="ARBA" id="ARBA00022980"/>
    </source>
</evidence>
<keyword evidence="2" id="KW-0689">Ribosomal protein</keyword>
<evidence type="ECO:0000256" key="1">
    <source>
        <dbReference type="ARBA" id="ARBA00007116"/>
    </source>
</evidence>
<dbReference type="Gramene" id="EFJ09028">
    <property type="protein sequence ID" value="EFJ09028"/>
    <property type="gene ID" value="SELMODRAFT_49732"/>
</dbReference>
<dbReference type="GO" id="GO:0005840">
    <property type="term" value="C:ribosome"/>
    <property type="evidence" value="ECO:0007669"/>
    <property type="project" value="UniProtKB-KW"/>
</dbReference>
<evidence type="ECO:0000313" key="4">
    <source>
        <dbReference type="EMBL" id="EFJ09028.1"/>
    </source>
</evidence>
<dbReference type="AlphaFoldDB" id="D8T330"/>
<feature type="non-terminal residue" evidence="4">
    <location>
        <position position="86"/>
    </location>
</feature>
<protein>
    <submittedName>
        <fullName evidence="4">Uncharacterized protein</fullName>
    </submittedName>
</protein>
<keyword evidence="3" id="KW-0687">Ribonucleoprotein</keyword>
<dbReference type="InterPro" id="IPR005484">
    <property type="entry name" value="Ribosomal_uL18_bac/plant/anim"/>
</dbReference>
<dbReference type="Proteomes" id="UP000001514">
    <property type="component" value="Unassembled WGS sequence"/>
</dbReference>
<dbReference type="STRING" id="88036.D8T330"/>
<reference evidence="4 5" key="1">
    <citation type="journal article" date="2011" name="Science">
        <title>The Selaginella genome identifies genetic changes associated with the evolution of vascular plants.</title>
        <authorList>
            <person name="Banks J.A."/>
            <person name="Nishiyama T."/>
            <person name="Hasebe M."/>
            <person name="Bowman J.L."/>
            <person name="Gribskov M."/>
            <person name="dePamphilis C."/>
            <person name="Albert V.A."/>
            <person name="Aono N."/>
            <person name="Aoyama T."/>
            <person name="Ambrose B.A."/>
            <person name="Ashton N.W."/>
            <person name="Axtell M.J."/>
            <person name="Barker E."/>
            <person name="Barker M.S."/>
            <person name="Bennetzen J.L."/>
            <person name="Bonawitz N.D."/>
            <person name="Chapple C."/>
            <person name="Cheng C."/>
            <person name="Correa L.G."/>
            <person name="Dacre M."/>
            <person name="DeBarry J."/>
            <person name="Dreyer I."/>
            <person name="Elias M."/>
            <person name="Engstrom E.M."/>
            <person name="Estelle M."/>
            <person name="Feng L."/>
            <person name="Finet C."/>
            <person name="Floyd S.K."/>
            <person name="Frommer W.B."/>
            <person name="Fujita T."/>
            <person name="Gramzow L."/>
            <person name="Gutensohn M."/>
            <person name="Harholt J."/>
            <person name="Hattori M."/>
            <person name="Heyl A."/>
            <person name="Hirai T."/>
            <person name="Hiwatashi Y."/>
            <person name="Ishikawa M."/>
            <person name="Iwata M."/>
            <person name="Karol K.G."/>
            <person name="Koehler B."/>
            <person name="Kolukisaoglu U."/>
            <person name="Kubo M."/>
            <person name="Kurata T."/>
            <person name="Lalonde S."/>
            <person name="Li K."/>
            <person name="Li Y."/>
            <person name="Litt A."/>
            <person name="Lyons E."/>
            <person name="Manning G."/>
            <person name="Maruyama T."/>
            <person name="Michael T.P."/>
            <person name="Mikami K."/>
            <person name="Miyazaki S."/>
            <person name="Morinaga S."/>
            <person name="Murata T."/>
            <person name="Mueller-Roeber B."/>
            <person name="Nelson D.R."/>
            <person name="Obara M."/>
            <person name="Oguri Y."/>
            <person name="Olmstead R.G."/>
            <person name="Onodera N."/>
            <person name="Petersen B.L."/>
            <person name="Pils B."/>
            <person name="Prigge M."/>
            <person name="Rensing S.A."/>
            <person name="Riano-Pachon D.M."/>
            <person name="Roberts A.W."/>
            <person name="Sato Y."/>
            <person name="Scheller H.V."/>
            <person name="Schulz B."/>
            <person name="Schulz C."/>
            <person name="Shakirov E.V."/>
            <person name="Shibagaki N."/>
            <person name="Shinohara N."/>
            <person name="Shippen D.E."/>
            <person name="Soerensen I."/>
            <person name="Sotooka R."/>
            <person name="Sugimoto N."/>
            <person name="Sugita M."/>
            <person name="Sumikawa N."/>
            <person name="Tanurdzic M."/>
            <person name="Theissen G."/>
            <person name="Ulvskov P."/>
            <person name="Wakazuki S."/>
            <person name="Weng J.K."/>
            <person name="Willats W.W."/>
            <person name="Wipf D."/>
            <person name="Wolf P.G."/>
            <person name="Yang L."/>
            <person name="Zimmer A.D."/>
            <person name="Zhu Q."/>
            <person name="Mitros T."/>
            <person name="Hellsten U."/>
            <person name="Loque D."/>
            <person name="Otillar R."/>
            <person name="Salamov A."/>
            <person name="Schmutz J."/>
            <person name="Shapiro H."/>
            <person name="Lindquist E."/>
            <person name="Lucas S."/>
            <person name="Rokhsar D."/>
            <person name="Grigoriev I.V."/>
        </authorList>
    </citation>
    <scope>NUCLEOTIDE SEQUENCE [LARGE SCALE GENOMIC DNA]</scope>
</reference>
<sequence>PPNLAKFLKPYVLKVQLFSRHMTAHVIHRITTRTVAMCDSREAQLREEMAQLESVARAARVGELLASRLKLKEVKEVVFQMEEEMR</sequence>